<dbReference type="AlphaFoldDB" id="A0A2U2RJY5"/>
<dbReference type="SMART" id="SM00418">
    <property type="entry name" value="HTH_ARSR"/>
    <property type="match status" value="1"/>
</dbReference>
<feature type="compositionally biased region" description="Polar residues" evidence="1">
    <location>
        <begin position="1"/>
        <end position="18"/>
    </location>
</feature>
<dbReference type="RefSeq" id="WP_109275862.1">
    <property type="nucleotide sequence ID" value="NZ_QFKX01000003.1"/>
</dbReference>
<name>A0A2U2RJY5_9MICO</name>
<gene>
    <name evidence="3" type="ORF">DEO23_09905</name>
</gene>
<feature type="domain" description="HTH arsR-type" evidence="2">
    <location>
        <begin position="116"/>
        <end position="195"/>
    </location>
</feature>
<dbReference type="Proteomes" id="UP000245590">
    <property type="component" value="Unassembled WGS sequence"/>
</dbReference>
<accession>A0A2U2RJY5</accession>
<dbReference type="OrthoDB" id="3730926at2"/>
<dbReference type="InterPro" id="IPR036388">
    <property type="entry name" value="WH-like_DNA-bd_sf"/>
</dbReference>
<evidence type="ECO:0000313" key="4">
    <source>
        <dbReference type="Proteomes" id="UP000245590"/>
    </source>
</evidence>
<dbReference type="InterPro" id="IPR001845">
    <property type="entry name" value="HTH_ArsR_DNA-bd_dom"/>
</dbReference>
<dbReference type="GO" id="GO:0003700">
    <property type="term" value="F:DNA-binding transcription factor activity"/>
    <property type="evidence" value="ECO:0007669"/>
    <property type="project" value="InterPro"/>
</dbReference>
<evidence type="ECO:0000256" key="1">
    <source>
        <dbReference type="SAM" id="MobiDB-lite"/>
    </source>
</evidence>
<evidence type="ECO:0000259" key="2">
    <source>
        <dbReference type="SMART" id="SM00418"/>
    </source>
</evidence>
<comment type="caution">
    <text evidence="3">The sequence shown here is derived from an EMBL/GenBank/DDBJ whole genome shotgun (WGS) entry which is preliminary data.</text>
</comment>
<keyword evidence="4" id="KW-1185">Reference proteome</keyword>
<dbReference type="SUPFAM" id="SSF46785">
    <property type="entry name" value="Winged helix' DNA-binding domain"/>
    <property type="match status" value="1"/>
</dbReference>
<dbReference type="EMBL" id="QFKX01000003">
    <property type="protein sequence ID" value="PWH06115.1"/>
    <property type="molecule type" value="Genomic_DNA"/>
</dbReference>
<dbReference type="Gene3D" id="1.10.10.10">
    <property type="entry name" value="Winged helix-like DNA-binding domain superfamily/Winged helix DNA-binding domain"/>
    <property type="match status" value="1"/>
</dbReference>
<organism evidence="3 4">
    <name type="scientific">Brachybacterium endophyticum</name>
    <dbReference type="NCBI Taxonomy" id="2182385"/>
    <lineage>
        <taxon>Bacteria</taxon>
        <taxon>Bacillati</taxon>
        <taxon>Actinomycetota</taxon>
        <taxon>Actinomycetes</taxon>
        <taxon>Micrococcales</taxon>
        <taxon>Dermabacteraceae</taxon>
        <taxon>Brachybacterium</taxon>
    </lineage>
</organism>
<feature type="region of interest" description="Disordered" evidence="1">
    <location>
        <begin position="37"/>
        <end position="65"/>
    </location>
</feature>
<feature type="region of interest" description="Disordered" evidence="1">
    <location>
        <begin position="1"/>
        <end position="25"/>
    </location>
</feature>
<dbReference type="InterPro" id="IPR036390">
    <property type="entry name" value="WH_DNA-bd_sf"/>
</dbReference>
<proteinExistence type="predicted"/>
<dbReference type="Pfam" id="PF12840">
    <property type="entry name" value="HTH_20"/>
    <property type="match status" value="1"/>
</dbReference>
<reference evidence="3 4" key="1">
    <citation type="submission" date="2018-05" db="EMBL/GenBank/DDBJ databases">
        <title>Brachybacterium sp. M1HQ-2T, whole genome shotgun sequence.</title>
        <authorList>
            <person name="Tuo L."/>
        </authorList>
    </citation>
    <scope>NUCLEOTIDE SEQUENCE [LARGE SCALE GENOMIC DNA]</scope>
    <source>
        <strain evidence="3 4">M1HQ-2</strain>
    </source>
</reference>
<protein>
    <submittedName>
        <fullName evidence="3">ArsR family transcriptional regulator</fullName>
    </submittedName>
</protein>
<evidence type="ECO:0000313" key="3">
    <source>
        <dbReference type="EMBL" id="PWH06115.1"/>
    </source>
</evidence>
<sequence>MSSNRPVPQHAAPSTTADPTDGDRIARLEQRIVDLGARLDALEGRPAPDPTTPTASGTATDDDDPFWALNSLKSRMPEPGGVVFAGSVDPGMGHVEYQWGRPTDPLLRADWAERAERVAALGHPLRLSLLQRLLDGERPVAQLVDELDLASTGVAYHHLNALQGAGWVTSPTRGTWSIPPTRVVPLLAIITALEEA</sequence>